<comment type="caution">
    <text evidence="1">The sequence shown here is derived from an EMBL/GenBank/DDBJ whole genome shotgun (WGS) entry which is preliminary data.</text>
</comment>
<keyword evidence="2" id="KW-1185">Reference proteome</keyword>
<dbReference type="EMBL" id="JAJEQE010000093">
    <property type="protein sequence ID" value="MCC2150503.1"/>
    <property type="molecule type" value="Genomic_DNA"/>
</dbReference>
<reference evidence="1 2" key="1">
    <citation type="submission" date="2021-10" db="EMBL/GenBank/DDBJ databases">
        <title>Anaerobic single-cell dispensing facilitates the cultivation of human gut bacteria.</title>
        <authorList>
            <person name="Afrizal A."/>
        </authorList>
    </citation>
    <scope>NUCLEOTIDE SEQUENCE [LARGE SCALE GENOMIC DNA]</scope>
    <source>
        <strain evidence="1 2">CLA-AA-H246</strain>
    </source>
</reference>
<organism evidence="1 2">
    <name type="scientific">Hominisplanchenecus faecis</name>
    <dbReference type="NCBI Taxonomy" id="2885351"/>
    <lineage>
        <taxon>Bacteria</taxon>
        <taxon>Bacillati</taxon>
        <taxon>Bacillota</taxon>
        <taxon>Clostridia</taxon>
        <taxon>Lachnospirales</taxon>
        <taxon>Lachnospiraceae</taxon>
        <taxon>Hominisplanchenecus</taxon>
    </lineage>
</organism>
<evidence type="ECO:0000313" key="1">
    <source>
        <dbReference type="EMBL" id="MCC2150503.1"/>
    </source>
</evidence>
<gene>
    <name evidence="1" type="ORF">LKD42_14860</name>
</gene>
<dbReference type="RefSeq" id="WP_248836155.1">
    <property type="nucleotide sequence ID" value="NZ_JAJEQE010000093.1"/>
</dbReference>
<evidence type="ECO:0000313" key="2">
    <source>
        <dbReference type="Proteomes" id="UP001299235"/>
    </source>
</evidence>
<name>A0ABS8EZ69_9FIRM</name>
<protein>
    <submittedName>
        <fullName evidence="1">Uncharacterized protein</fullName>
    </submittedName>
</protein>
<proteinExistence type="predicted"/>
<accession>A0ABS8EZ69</accession>
<sequence>MFIDLEFKACLMSCKSQDYTFDDGKTVTGYRVGIMLEDGECGMVKCTADAVPPNIVYRQDYVFKGRLNTDKGTFKIASVESIG</sequence>
<dbReference type="Proteomes" id="UP001299235">
    <property type="component" value="Unassembled WGS sequence"/>
</dbReference>